<gene>
    <name evidence="7" type="ORF">N5A92_09695</name>
</gene>
<dbReference type="EMBL" id="JAOCZP010000002">
    <property type="protein sequence ID" value="MCT7375306.1"/>
    <property type="molecule type" value="Genomic_DNA"/>
</dbReference>
<comment type="subcellular location">
    <subcellularLocation>
        <location evidence="1">Cell outer membrane</location>
    </subcellularLocation>
</comment>
<evidence type="ECO:0000313" key="8">
    <source>
        <dbReference type="Proteomes" id="UP001320831"/>
    </source>
</evidence>
<dbReference type="InterPro" id="IPR006665">
    <property type="entry name" value="OmpA-like"/>
</dbReference>
<protein>
    <submittedName>
        <fullName evidence="7">OmpA family protein</fullName>
    </submittedName>
</protein>
<dbReference type="PANTHER" id="PTHR30329:SF21">
    <property type="entry name" value="LIPOPROTEIN YIAD-RELATED"/>
    <property type="match status" value="1"/>
</dbReference>
<dbReference type="Gene3D" id="3.30.1330.60">
    <property type="entry name" value="OmpA-like domain"/>
    <property type="match status" value="1"/>
</dbReference>
<evidence type="ECO:0000256" key="4">
    <source>
        <dbReference type="PROSITE-ProRule" id="PRU00473"/>
    </source>
</evidence>
<dbReference type="InterPro" id="IPR050330">
    <property type="entry name" value="Bact_OuterMem_StrucFunc"/>
</dbReference>
<feature type="domain" description="OmpA-like" evidence="6">
    <location>
        <begin position="66"/>
        <end position="186"/>
    </location>
</feature>
<keyword evidence="2 4" id="KW-0472">Membrane</keyword>
<keyword evidence="3" id="KW-0998">Cell outer membrane</keyword>
<dbReference type="PANTHER" id="PTHR30329">
    <property type="entry name" value="STATOR ELEMENT OF FLAGELLAR MOTOR COMPLEX"/>
    <property type="match status" value="1"/>
</dbReference>
<dbReference type="Proteomes" id="UP001320831">
    <property type="component" value="Unassembled WGS sequence"/>
</dbReference>
<sequence>MLNRRQILFAAAATAASAALPTIALAQPEMPSARQILRSLEAAPRRAVRPENRVTIEQFKRRPELRRMAPSIDIQAINFAFDSAEILPSQYGKVEHIASALSQLMRRRRGTRILLEGHTDAVGSYAYNLQLSQMRARSLKNVLVRHFGILSYMLETVGYGEEFLLVPTPHESWENRRVTLRRIDDFVF</sequence>
<dbReference type="Pfam" id="PF00691">
    <property type="entry name" value="OmpA"/>
    <property type="match status" value="1"/>
</dbReference>
<evidence type="ECO:0000256" key="3">
    <source>
        <dbReference type="ARBA" id="ARBA00023237"/>
    </source>
</evidence>
<dbReference type="PRINTS" id="PR01021">
    <property type="entry name" value="OMPADOMAIN"/>
</dbReference>
<dbReference type="InterPro" id="IPR006664">
    <property type="entry name" value="OMP_bac"/>
</dbReference>
<feature type="signal peptide" evidence="5">
    <location>
        <begin position="1"/>
        <end position="26"/>
    </location>
</feature>
<dbReference type="RefSeq" id="WP_260902162.1">
    <property type="nucleotide sequence ID" value="NZ_JAOCZP010000002.1"/>
</dbReference>
<organism evidence="7 8">
    <name type="scientific">Chelativorans salis</name>
    <dbReference type="NCBI Taxonomy" id="2978478"/>
    <lineage>
        <taxon>Bacteria</taxon>
        <taxon>Pseudomonadati</taxon>
        <taxon>Pseudomonadota</taxon>
        <taxon>Alphaproteobacteria</taxon>
        <taxon>Hyphomicrobiales</taxon>
        <taxon>Phyllobacteriaceae</taxon>
        <taxon>Chelativorans</taxon>
    </lineage>
</organism>
<keyword evidence="8" id="KW-1185">Reference proteome</keyword>
<dbReference type="InterPro" id="IPR036737">
    <property type="entry name" value="OmpA-like_sf"/>
</dbReference>
<comment type="caution">
    <text evidence="7">The sequence shown here is derived from an EMBL/GenBank/DDBJ whole genome shotgun (WGS) entry which is preliminary data.</text>
</comment>
<name>A0ABT2LL39_9HYPH</name>
<dbReference type="CDD" id="cd07185">
    <property type="entry name" value="OmpA_C-like"/>
    <property type="match status" value="1"/>
</dbReference>
<accession>A0ABT2LL39</accession>
<proteinExistence type="predicted"/>
<keyword evidence="5" id="KW-0732">Signal</keyword>
<evidence type="ECO:0000259" key="6">
    <source>
        <dbReference type="PROSITE" id="PS51123"/>
    </source>
</evidence>
<evidence type="ECO:0000256" key="5">
    <source>
        <dbReference type="SAM" id="SignalP"/>
    </source>
</evidence>
<reference evidence="7 8" key="1">
    <citation type="submission" date="2022-09" db="EMBL/GenBank/DDBJ databases">
        <title>Chelativorans salina sp. nov., a novel slightly halophilic bacterium isolated from a saline lake sediment enrichment.</title>
        <authorList>
            <person name="Gao L."/>
            <person name="Fang B.-Z."/>
            <person name="Li W.-J."/>
        </authorList>
    </citation>
    <scope>NUCLEOTIDE SEQUENCE [LARGE SCALE GENOMIC DNA]</scope>
    <source>
        <strain evidence="7 8">EGI FJ00035</strain>
    </source>
</reference>
<evidence type="ECO:0000313" key="7">
    <source>
        <dbReference type="EMBL" id="MCT7375306.1"/>
    </source>
</evidence>
<dbReference type="PROSITE" id="PS51123">
    <property type="entry name" value="OMPA_2"/>
    <property type="match status" value="1"/>
</dbReference>
<dbReference type="SUPFAM" id="SSF103088">
    <property type="entry name" value="OmpA-like"/>
    <property type="match status" value="1"/>
</dbReference>
<feature type="chain" id="PRO_5046900751" evidence="5">
    <location>
        <begin position="27"/>
        <end position="188"/>
    </location>
</feature>
<dbReference type="InterPro" id="IPR006311">
    <property type="entry name" value="TAT_signal"/>
</dbReference>
<dbReference type="PROSITE" id="PS51318">
    <property type="entry name" value="TAT"/>
    <property type="match status" value="1"/>
</dbReference>
<evidence type="ECO:0000256" key="1">
    <source>
        <dbReference type="ARBA" id="ARBA00004442"/>
    </source>
</evidence>
<evidence type="ECO:0000256" key="2">
    <source>
        <dbReference type="ARBA" id="ARBA00023136"/>
    </source>
</evidence>